<reference evidence="2" key="1">
    <citation type="submission" date="2022-04" db="EMBL/GenBank/DDBJ databases">
        <title>Carnegiea gigantea Genome sequencing and assembly v2.</title>
        <authorList>
            <person name="Copetti D."/>
            <person name="Sanderson M.J."/>
            <person name="Burquez A."/>
            <person name="Wojciechowski M.F."/>
        </authorList>
    </citation>
    <scope>NUCLEOTIDE SEQUENCE</scope>
    <source>
        <strain evidence="2">SGP5-SGP5p</strain>
        <tissue evidence="2">Aerial part</tissue>
    </source>
</reference>
<dbReference type="Proteomes" id="UP001153076">
    <property type="component" value="Unassembled WGS sequence"/>
</dbReference>
<dbReference type="AlphaFoldDB" id="A0A9Q1KTJ4"/>
<feature type="region of interest" description="Disordered" evidence="1">
    <location>
        <begin position="106"/>
        <end position="165"/>
    </location>
</feature>
<feature type="compositionally biased region" description="Low complexity" evidence="1">
    <location>
        <begin position="131"/>
        <end position="144"/>
    </location>
</feature>
<sequence length="165" mass="17882">MKPCIEDFLLEEFFFWSNKHHHQCREKTPQKSASYGSYPRSSSFASSQVAPCWCCTYANQRLQPHLGTPWLLSRKFGFRMVCWGTDVYPADGAIVGGSGGSFANRNGNATGLGEPPSSNLAQYEGPIEETGQGSSHGKSHSLGGATMSSRGSHESETPLKLSMAS</sequence>
<dbReference type="EMBL" id="JAKOGI010000020">
    <property type="protein sequence ID" value="KAJ8449570.1"/>
    <property type="molecule type" value="Genomic_DNA"/>
</dbReference>
<evidence type="ECO:0000313" key="2">
    <source>
        <dbReference type="EMBL" id="KAJ8449570.1"/>
    </source>
</evidence>
<keyword evidence="3" id="KW-1185">Reference proteome</keyword>
<accession>A0A9Q1KTJ4</accession>
<name>A0A9Q1KTJ4_9CARY</name>
<proteinExistence type="predicted"/>
<comment type="caution">
    <text evidence="2">The sequence shown here is derived from an EMBL/GenBank/DDBJ whole genome shotgun (WGS) entry which is preliminary data.</text>
</comment>
<evidence type="ECO:0000256" key="1">
    <source>
        <dbReference type="SAM" id="MobiDB-lite"/>
    </source>
</evidence>
<evidence type="ECO:0000313" key="3">
    <source>
        <dbReference type="Proteomes" id="UP001153076"/>
    </source>
</evidence>
<organism evidence="2 3">
    <name type="scientific">Carnegiea gigantea</name>
    <dbReference type="NCBI Taxonomy" id="171969"/>
    <lineage>
        <taxon>Eukaryota</taxon>
        <taxon>Viridiplantae</taxon>
        <taxon>Streptophyta</taxon>
        <taxon>Embryophyta</taxon>
        <taxon>Tracheophyta</taxon>
        <taxon>Spermatophyta</taxon>
        <taxon>Magnoliopsida</taxon>
        <taxon>eudicotyledons</taxon>
        <taxon>Gunneridae</taxon>
        <taxon>Pentapetalae</taxon>
        <taxon>Caryophyllales</taxon>
        <taxon>Cactineae</taxon>
        <taxon>Cactaceae</taxon>
        <taxon>Cactoideae</taxon>
        <taxon>Echinocereeae</taxon>
        <taxon>Carnegiea</taxon>
    </lineage>
</organism>
<protein>
    <submittedName>
        <fullName evidence="2">Uncharacterized protein</fullName>
    </submittedName>
</protein>
<gene>
    <name evidence="2" type="ORF">Cgig2_005592</name>
</gene>